<dbReference type="InterPro" id="IPR032867">
    <property type="entry name" value="DYW_dom"/>
</dbReference>
<protein>
    <submittedName>
        <fullName evidence="5">Pentatricopeptide repeat-containing protein</fullName>
    </submittedName>
</protein>
<organism evidence="5 6">
    <name type="scientific">Tanacetum coccineum</name>
    <dbReference type="NCBI Taxonomy" id="301880"/>
    <lineage>
        <taxon>Eukaryota</taxon>
        <taxon>Viridiplantae</taxon>
        <taxon>Streptophyta</taxon>
        <taxon>Embryophyta</taxon>
        <taxon>Tracheophyta</taxon>
        <taxon>Spermatophyta</taxon>
        <taxon>Magnoliopsida</taxon>
        <taxon>eudicotyledons</taxon>
        <taxon>Gunneridae</taxon>
        <taxon>Pentapetalae</taxon>
        <taxon>asterids</taxon>
        <taxon>campanulids</taxon>
        <taxon>Asterales</taxon>
        <taxon>Asteraceae</taxon>
        <taxon>Asteroideae</taxon>
        <taxon>Anthemideae</taxon>
        <taxon>Anthemidinae</taxon>
        <taxon>Tanacetum</taxon>
    </lineage>
</organism>
<sequence length="605" mass="66841">MYISHNAPSHALTLLTRLPPSPSSVFYWNTLIRHNIRIRKPQNALHLFQTMHSLGWTADAYTFPFVLKACGETASFSRGVCLHGVVSVVGYDRNVFVGNGLVAMYARCGEMASAHKLFDEMLAGGFWDVVSWNSIVAAYMHSGESVNILPAFASVRASKQGKEVHGYALKSCLLDDLFVGNAVVDMYAKCGLMDDARKVFDLMEVKDVKQGENIELNVVTWSAVIAGYAQRGLGHEALDVFRQMIVSGSKPNVVTLVSLLSGCACAGALLQGKEIHCYAIKEILILSSNDPGDEQINVVTWTAMIGGYSQHGEANDALQLFSYMLNSSNPTKPNAFTISCALMACARLAALRIDRQIHAYVLRNRYEKSDDEKGSKFGIVPGVEHYACMVDLLGRAGQLQKAMKLIEEMPMEPSPVVWVALLGSCRVHTNVELGEYASSKLLELGCENDGTYTLLSNIYANAKRWKDVDRVRFALHDVDDEEKGDLLVEHSEKLALAYGILTTAPGVPIRITKNLRVCGDCHIAITYISKIIDHEIILRDSSRFHHFKNGLCSCKGYWIAINIAFNCSNFLAKVVVPKPLLGSLVKEILKIKDKCCDQFVLLHRL</sequence>
<comment type="similarity">
    <text evidence="1">Belongs to the PPR family. PCMP-H subfamily.</text>
</comment>
<feature type="repeat" description="PPR" evidence="3">
    <location>
        <begin position="176"/>
        <end position="210"/>
    </location>
</feature>
<keyword evidence="6" id="KW-1185">Reference proteome</keyword>
<keyword evidence="2" id="KW-0677">Repeat</keyword>
<dbReference type="InterPro" id="IPR002885">
    <property type="entry name" value="PPR_rpt"/>
</dbReference>
<dbReference type="Pfam" id="PF14432">
    <property type="entry name" value="DYW_deaminase"/>
    <property type="match status" value="1"/>
</dbReference>
<dbReference type="Proteomes" id="UP001151760">
    <property type="component" value="Unassembled WGS sequence"/>
</dbReference>
<evidence type="ECO:0000256" key="2">
    <source>
        <dbReference type="ARBA" id="ARBA00022737"/>
    </source>
</evidence>
<gene>
    <name evidence="5" type="ORF">Tco_0926114</name>
</gene>
<reference evidence="5" key="1">
    <citation type="journal article" date="2022" name="Int. J. Mol. Sci.">
        <title>Draft Genome of Tanacetum Coccineum: Genomic Comparison of Closely Related Tanacetum-Family Plants.</title>
        <authorList>
            <person name="Yamashiro T."/>
            <person name="Shiraishi A."/>
            <person name="Nakayama K."/>
            <person name="Satake H."/>
        </authorList>
    </citation>
    <scope>NUCLEOTIDE SEQUENCE</scope>
</reference>
<reference evidence="5" key="2">
    <citation type="submission" date="2022-01" db="EMBL/GenBank/DDBJ databases">
        <authorList>
            <person name="Yamashiro T."/>
            <person name="Shiraishi A."/>
            <person name="Satake H."/>
            <person name="Nakayama K."/>
        </authorList>
    </citation>
    <scope>NUCLEOTIDE SEQUENCE</scope>
</reference>
<dbReference type="Pfam" id="PF01535">
    <property type="entry name" value="PPR"/>
    <property type="match status" value="4"/>
</dbReference>
<dbReference type="NCBIfam" id="TIGR00756">
    <property type="entry name" value="PPR"/>
    <property type="match status" value="4"/>
</dbReference>
<dbReference type="EMBL" id="BQNB010015072">
    <property type="protein sequence ID" value="GJT35695.1"/>
    <property type="molecule type" value="Genomic_DNA"/>
</dbReference>
<feature type="repeat" description="PPR" evidence="3">
    <location>
        <begin position="94"/>
        <end position="128"/>
    </location>
</feature>
<dbReference type="PANTHER" id="PTHR47926">
    <property type="entry name" value="PENTATRICOPEPTIDE REPEAT-CONTAINING PROTEIN"/>
    <property type="match status" value="1"/>
</dbReference>
<dbReference type="InterPro" id="IPR011990">
    <property type="entry name" value="TPR-like_helical_dom_sf"/>
</dbReference>
<evidence type="ECO:0000256" key="1">
    <source>
        <dbReference type="ARBA" id="ARBA00006643"/>
    </source>
</evidence>
<feature type="repeat" description="PPR" evidence="3">
    <location>
        <begin position="297"/>
        <end position="331"/>
    </location>
</feature>
<dbReference type="Gene3D" id="1.25.40.10">
    <property type="entry name" value="Tetratricopeptide repeat domain"/>
    <property type="match status" value="5"/>
</dbReference>
<feature type="domain" description="DYW" evidence="4">
    <location>
        <begin position="471"/>
        <end position="558"/>
    </location>
</feature>
<comment type="caution">
    <text evidence="5">The sequence shown here is derived from an EMBL/GenBank/DDBJ whole genome shotgun (WGS) entry which is preliminary data.</text>
</comment>
<accession>A0ABQ5DA00</accession>
<dbReference type="Pfam" id="PF13041">
    <property type="entry name" value="PPR_2"/>
    <property type="match status" value="2"/>
</dbReference>
<dbReference type="PANTHER" id="PTHR47926:SF445">
    <property type="entry name" value="DYW DOMAIN-CONTAINING PROTEIN"/>
    <property type="match status" value="1"/>
</dbReference>
<feature type="repeat" description="PPR" evidence="3">
    <location>
        <begin position="217"/>
        <end position="251"/>
    </location>
</feature>
<evidence type="ECO:0000313" key="6">
    <source>
        <dbReference type="Proteomes" id="UP001151760"/>
    </source>
</evidence>
<dbReference type="InterPro" id="IPR046960">
    <property type="entry name" value="PPR_At4g14850-like_plant"/>
</dbReference>
<proteinExistence type="inferred from homology"/>
<name>A0ABQ5DA00_9ASTR</name>
<evidence type="ECO:0000256" key="3">
    <source>
        <dbReference type="PROSITE-ProRule" id="PRU00708"/>
    </source>
</evidence>
<evidence type="ECO:0000259" key="4">
    <source>
        <dbReference type="Pfam" id="PF14432"/>
    </source>
</evidence>
<evidence type="ECO:0000313" key="5">
    <source>
        <dbReference type="EMBL" id="GJT35695.1"/>
    </source>
</evidence>
<dbReference type="PROSITE" id="PS51375">
    <property type="entry name" value="PPR"/>
    <property type="match status" value="4"/>
</dbReference>